<keyword evidence="4" id="KW-1185">Reference proteome</keyword>
<dbReference type="PANTHER" id="PTHR11926:SF1366">
    <property type="entry name" value="GLYCOSYLTRANSFERASE"/>
    <property type="match status" value="1"/>
</dbReference>
<sequence length="177" mass="19264">MAPEHFLVVAFPGQSHINPARALAERLARANPGARVTLSAAVSSHRLMFPTLSSPDEEVIIPDGDGGVSYAPYSDGYDHGFDLFAATGDQGWARVEAFARVGRATLSSGLDRLAARGRPVTRIVYCVLMWWAAEVARDRGLPRALYWIQPATVLAVYYHRAQAPWTETCSCCSTTPT</sequence>
<dbReference type="OrthoDB" id="687997at2759"/>
<reference evidence="3" key="3">
    <citation type="submission" date="2018-08" db="UniProtKB">
        <authorList>
            <consortium name="EnsemblPlants"/>
        </authorList>
    </citation>
    <scope>IDENTIFICATION</scope>
    <source>
        <strain evidence="3">cv. Bd21</strain>
    </source>
</reference>
<evidence type="ECO:0000313" key="3">
    <source>
        <dbReference type="EnsemblPlants" id="KQJ93930"/>
    </source>
</evidence>
<accession>I1HYI7</accession>
<dbReference type="Proteomes" id="UP000008810">
    <property type="component" value="Chromosome 3"/>
</dbReference>
<dbReference type="OMA" id="HINPAQD"/>
<reference evidence="2 3" key="1">
    <citation type="journal article" date="2010" name="Nature">
        <title>Genome sequencing and analysis of the model grass Brachypodium distachyon.</title>
        <authorList>
            <consortium name="International Brachypodium Initiative"/>
        </authorList>
    </citation>
    <scope>NUCLEOTIDE SEQUENCE [LARGE SCALE GENOMIC DNA]</scope>
    <source>
        <strain evidence="2 3">Bd21</strain>
    </source>
</reference>
<dbReference type="SUPFAM" id="SSF53756">
    <property type="entry name" value="UDP-Glycosyltransferase/glycogen phosphorylase"/>
    <property type="match status" value="1"/>
</dbReference>
<evidence type="ECO:0000256" key="1">
    <source>
        <dbReference type="ARBA" id="ARBA00009995"/>
    </source>
</evidence>
<dbReference type="EMBL" id="CM000882">
    <property type="protein sequence ID" value="KQJ93930.1"/>
    <property type="molecule type" value="Genomic_DNA"/>
</dbReference>
<dbReference type="AlphaFoldDB" id="I1HYI7"/>
<dbReference type="Gene3D" id="3.40.50.2000">
    <property type="entry name" value="Glycogen Phosphorylase B"/>
    <property type="match status" value="1"/>
</dbReference>
<evidence type="ECO:0000313" key="4">
    <source>
        <dbReference type="Proteomes" id="UP000008810"/>
    </source>
</evidence>
<dbReference type="STRING" id="15368.I1HYI7"/>
<reference evidence="2" key="2">
    <citation type="submission" date="2017-06" db="EMBL/GenBank/DDBJ databases">
        <title>WGS assembly of Brachypodium distachyon.</title>
        <authorList>
            <consortium name="The International Brachypodium Initiative"/>
            <person name="Lucas S."/>
            <person name="Harmon-Smith M."/>
            <person name="Lail K."/>
            <person name="Tice H."/>
            <person name="Grimwood J."/>
            <person name="Bruce D."/>
            <person name="Barry K."/>
            <person name="Shu S."/>
            <person name="Lindquist E."/>
            <person name="Wang M."/>
            <person name="Pitluck S."/>
            <person name="Vogel J.P."/>
            <person name="Garvin D.F."/>
            <person name="Mockler T.C."/>
            <person name="Schmutz J."/>
            <person name="Rokhsar D."/>
            <person name="Bevan M.W."/>
        </authorList>
    </citation>
    <scope>NUCLEOTIDE SEQUENCE</scope>
    <source>
        <strain evidence="2">Bd21</strain>
    </source>
</reference>
<proteinExistence type="inferred from homology"/>
<organism evidence="3">
    <name type="scientific">Brachypodium distachyon</name>
    <name type="common">Purple false brome</name>
    <name type="synonym">Trachynia distachya</name>
    <dbReference type="NCBI Taxonomy" id="15368"/>
    <lineage>
        <taxon>Eukaryota</taxon>
        <taxon>Viridiplantae</taxon>
        <taxon>Streptophyta</taxon>
        <taxon>Embryophyta</taxon>
        <taxon>Tracheophyta</taxon>
        <taxon>Spermatophyta</taxon>
        <taxon>Magnoliopsida</taxon>
        <taxon>Liliopsida</taxon>
        <taxon>Poales</taxon>
        <taxon>Poaceae</taxon>
        <taxon>BOP clade</taxon>
        <taxon>Pooideae</taxon>
        <taxon>Stipodae</taxon>
        <taxon>Brachypodieae</taxon>
        <taxon>Brachypodium</taxon>
    </lineage>
</organism>
<dbReference type="PANTHER" id="PTHR11926">
    <property type="entry name" value="GLUCOSYL/GLUCURONOSYL TRANSFERASES"/>
    <property type="match status" value="1"/>
</dbReference>
<evidence type="ECO:0000313" key="2">
    <source>
        <dbReference type="EMBL" id="KQJ93930.1"/>
    </source>
</evidence>
<dbReference type="InParanoid" id="I1HYI7"/>
<gene>
    <name evidence="2" type="ORF">BRADI_3g07570v3</name>
</gene>
<dbReference type="Gramene" id="KQJ93930">
    <property type="protein sequence ID" value="KQJ93930"/>
    <property type="gene ID" value="BRADI_3g07570v3"/>
</dbReference>
<name>I1HYI7_BRADI</name>
<dbReference type="eggNOG" id="KOG1192">
    <property type="taxonomic scope" value="Eukaryota"/>
</dbReference>
<dbReference type="HOGENOM" id="CLU_001724_10_2_1"/>
<comment type="similarity">
    <text evidence="1">Belongs to the UDP-glycosyltransferase family.</text>
</comment>
<protein>
    <submittedName>
        <fullName evidence="2 3">Uncharacterized protein</fullName>
    </submittedName>
</protein>
<dbReference type="EnsemblPlants" id="KQJ93930">
    <property type="protein sequence ID" value="KQJ93930"/>
    <property type="gene ID" value="BRADI_3g07570v3"/>
</dbReference>